<dbReference type="STRING" id="1353537.TP2_04015"/>
<evidence type="ECO:0000259" key="1">
    <source>
        <dbReference type="Pfam" id="PF01425"/>
    </source>
</evidence>
<dbReference type="Pfam" id="PF01425">
    <property type="entry name" value="Amidase"/>
    <property type="match status" value="1"/>
</dbReference>
<dbReference type="PANTHER" id="PTHR11895:SF151">
    <property type="entry name" value="GLUTAMYL-TRNA(GLN) AMIDOTRANSFERASE SUBUNIT A"/>
    <property type="match status" value="1"/>
</dbReference>
<dbReference type="GO" id="GO:0003824">
    <property type="term" value="F:catalytic activity"/>
    <property type="evidence" value="ECO:0007669"/>
    <property type="project" value="InterPro"/>
</dbReference>
<dbReference type="SUPFAM" id="SSF75304">
    <property type="entry name" value="Amidase signature (AS) enzymes"/>
    <property type="match status" value="1"/>
</dbReference>
<evidence type="ECO:0000313" key="2">
    <source>
        <dbReference type="EMBL" id="KEO54091.1"/>
    </source>
</evidence>
<dbReference type="InterPro" id="IPR036928">
    <property type="entry name" value="AS_sf"/>
</dbReference>
<protein>
    <recommendedName>
        <fullName evidence="1">Amidase domain-containing protein</fullName>
    </recommendedName>
</protein>
<dbReference type="eggNOG" id="COG0154">
    <property type="taxonomic scope" value="Bacteria"/>
</dbReference>
<accession>A0A074J959</accession>
<dbReference type="RefSeq" id="WP_051692273.1">
    <property type="nucleotide sequence ID" value="NZ_AUND01000012.1"/>
</dbReference>
<dbReference type="PANTHER" id="PTHR11895">
    <property type="entry name" value="TRANSAMIDASE"/>
    <property type="match status" value="1"/>
</dbReference>
<sequence length="431" mass="45085">MKDLAEGLPGAVATVRAISEGRLSAESALQARLERCAAMEAEIGAWVHLDAEGALAHARALDAGPMRGPLHGVALGIKDIFAVRDMPWRCGSPIWADRIAPFDAGSVALARAAGAVILGKTETTEFAGYQPSRTRNPVVPGATPGGSSSGSAAAVAAGMVPLALGTQTSGSIIRPASFCGVVGYKPSFDLVETWGVAVFARSFDTVGAFARSVPDAALAIEALSGLALQPGRTTATPRLIPFRGPTWDIGSPELHALWTDFETSLPAEQSAPFAAALSATMRDIPALHARIMAVEASEALAHEYEIGADLLSAKLRAQLEEGAAQTPEQRLNDRSAMLAFRQRMMAETSPGDIWLTPAAPGAAPPFESGTGDPAFNRIWSLLGFPACTVPLLEDSAGRPIGVQVVGRLGEDALVLEVADRLMRDRFEHGEI</sequence>
<gene>
    <name evidence="2" type="ORF">TP2_04015</name>
</gene>
<dbReference type="OrthoDB" id="9777859at2"/>
<dbReference type="InterPro" id="IPR000120">
    <property type="entry name" value="Amidase"/>
</dbReference>
<feature type="domain" description="Amidase" evidence="1">
    <location>
        <begin position="29"/>
        <end position="225"/>
    </location>
</feature>
<reference evidence="2 3" key="1">
    <citation type="submission" date="2013-07" db="EMBL/GenBank/DDBJ databases">
        <title>Thioclava pacifica DSM 10166 Genome Sequencing.</title>
        <authorList>
            <person name="Lai Q."/>
            <person name="Shao Z."/>
        </authorList>
    </citation>
    <scope>NUCLEOTIDE SEQUENCE [LARGE SCALE GENOMIC DNA]</scope>
    <source>
        <strain evidence="2 3">DSM 10166</strain>
    </source>
</reference>
<dbReference type="AlphaFoldDB" id="A0A074J959"/>
<name>A0A074J959_9RHOB</name>
<keyword evidence="3" id="KW-1185">Reference proteome</keyword>
<comment type="caution">
    <text evidence="2">The sequence shown here is derived from an EMBL/GenBank/DDBJ whole genome shotgun (WGS) entry which is preliminary data.</text>
</comment>
<evidence type="ECO:0000313" key="3">
    <source>
        <dbReference type="Proteomes" id="UP000027432"/>
    </source>
</evidence>
<dbReference type="InterPro" id="IPR023631">
    <property type="entry name" value="Amidase_dom"/>
</dbReference>
<proteinExistence type="predicted"/>
<dbReference type="EMBL" id="AUND01000012">
    <property type="protein sequence ID" value="KEO54091.1"/>
    <property type="molecule type" value="Genomic_DNA"/>
</dbReference>
<organism evidence="2 3">
    <name type="scientific">Thioclava pacifica DSM 10166</name>
    <dbReference type="NCBI Taxonomy" id="1353537"/>
    <lineage>
        <taxon>Bacteria</taxon>
        <taxon>Pseudomonadati</taxon>
        <taxon>Pseudomonadota</taxon>
        <taxon>Alphaproteobacteria</taxon>
        <taxon>Rhodobacterales</taxon>
        <taxon>Paracoccaceae</taxon>
        <taxon>Thioclava</taxon>
    </lineage>
</organism>
<dbReference type="Gene3D" id="3.90.1300.10">
    <property type="entry name" value="Amidase signature (AS) domain"/>
    <property type="match status" value="1"/>
</dbReference>
<dbReference type="Proteomes" id="UP000027432">
    <property type="component" value="Unassembled WGS sequence"/>
</dbReference>